<dbReference type="InParanoid" id="K5VY39"/>
<dbReference type="HOGENOM" id="CLU_1008683_0_0_1"/>
<dbReference type="Proteomes" id="UP000008370">
    <property type="component" value="Unassembled WGS sequence"/>
</dbReference>
<proteinExistence type="predicted"/>
<dbReference type="RefSeq" id="XP_007399326.1">
    <property type="nucleotide sequence ID" value="XM_007399264.1"/>
</dbReference>
<name>K5VY39_PHACS</name>
<dbReference type="EMBL" id="JH930476">
    <property type="protein sequence ID" value="EKM51514.1"/>
    <property type="molecule type" value="Genomic_DNA"/>
</dbReference>
<gene>
    <name evidence="2" type="ORF">PHACADRAFT_261705</name>
</gene>
<reference evidence="2 3" key="1">
    <citation type="journal article" date="2012" name="BMC Genomics">
        <title>Comparative genomics of the white-rot fungi, Phanerochaete carnosa and P. chrysosporium, to elucidate the genetic basis of the distinct wood types they colonize.</title>
        <authorList>
            <person name="Suzuki H."/>
            <person name="MacDonald J."/>
            <person name="Syed K."/>
            <person name="Salamov A."/>
            <person name="Hori C."/>
            <person name="Aerts A."/>
            <person name="Henrissat B."/>
            <person name="Wiebenga A."/>
            <person name="vanKuyk P.A."/>
            <person name="Barry K."/>
            <person name="Lindquist E."/>
            <person name="LaButti K."/>
            <person name="Lapidus A."/>
            <person name="Lucas S."/>
            <person name="Coutinho P."/>
            <person name="Gong Y."/>
            <person name="Samejima M."/>
            <person name="Mahadevan R."/>
            <person name="Abou-Zaid M."/>
            <person name="de Vries R.P."/>
            <person name="Igarashi K."/>
            <person name="Yadav J.S."/>
            <person name="Grigoriev I.V."/>
            <person name="Master E.R."/>
        </authorList>
    </citation>
    <scope>NUCLEOTIDE SEQUENCE [LARGE SCALE GENOMIC DNA]</scope>
    <source>
        <strain evidence="2 3">HHB-10118-sp</strain>
    </source>
</reference>
<organism evidence="2 3">
    <name type="scientific">Phanerochaete carnosa (strain HHB-10118-sp)</name>
    <name type="common">White-rot fungus</name>
    <name type="synonym">Peniophora carnosa</name>
    <dbReference type="NCBI Taxonomy" id="650164"/>
    <lineage>
        <taxon>Eukaryota</taxon>
        <taxon>Fungi</taxon>
        <taxon>Dikarya</taxon>
        <taxon>Basidiomycota</taxon>
        <taxon>Agaricomycotina</taxon>
        <taxon>Agaricomycetes</taxon>
        <taxon>Polyporales</taxon>
        <taxon>Phanerochaetaceae</taxon>
        <taxon>Phanerochaete</taxon>
    </lineage>
</organism>
<accession>K5VY39</accession>
<dbReference type="OrthoDB" id="3341212at2759"/>
<protein>
    <submittedName>
        <fullName evidence="2">Uncharacterized protein</fullName>
    </submittedName>
</protein>
<dbReference type="GeneID" id="18918063"/>
<evidence type="ECO:0000313" key="2">
    <source>
        <dbReference type="EMBL" id="EKM51514.1"/>
    </source>
</evidence>
<feature type="region of interest" description="Disordered" evidence="1">
    <location>
        <begin position="233"/>
        <end position="276"/>
    </location>
</feature>
<dbReference type="KEGG" id="pco:PHACADRAFT_261705"/>
<evidence type="ECO:0000313" key="3">
    <source>
        <dbReference type="Proteomes" id="UP000008370"/>
    </source>
</evidence>
<dbReference type="AlphaFoldDB" id="K5VY39"/>
<sequence length="276" mass="31407">MPVDWLNSVKEAMADVDQVTETIPSGSLLDITLPSVMNLILAFLPPDYVLALLDHIRLPNIISLALDFEQDEYTSVVTRLSEPATGTRKALLSGVEMLKLSGLPCSHIPTLVKAADALQNLKRLEINFNHVDYLWMDLISAPDAIADANLPPGTTFFPRLETLSVTALDGSSVRDLVQRCKDMGRPLKELYLNKEERLWDEDRVWLKENLEVFERFEGSDDEDVDDVDDLLDLEGVDEEDIIEDDYDEDWTDEDEYEDDFDYEDEGEDEGDTLQFR</sequence>
<dbReference type="STRING" id="650164.K5VY39"/>
<keyword evidence="3" id="KW-1185">Reference proteome</keyword>
<evidence type="ECO:0000256" key="1">
    <source>
        <dbReference type="SAM" id="MobiDB-lite"/>
    </source>
</evidence>